<evidence type="ECO:0000259" key="8">
    <source>
        <dbReference type="Pfam" id="PF18955"/>
    </source>
</evidence>
<keyword evidence="3 6" id="KW-0812">Transmembrane</keyword>
<dbReference type="Pfam" id="PF10035">
    <property type="entry name" value="DUF2179"/>
    <property type="match status" value="1"/>
</dbReference>
<evidence type="ECO:0000256" key="6">
    <source>
        <dbReference type="SAM" id="Phobius"/>
    </source>
</evidence>
<organism evidence="9">
    <name type="scientific">bioreactor metagenome</name>
    <dbReference type="NCBI Taxonomy" id="1076179"/>
    <lineage>
        <taxon>unclassified sequences</taxon>
        <taxon>metagenomes</taxon>
        <taxon>ecological metagenomes</taxon>
    </lineage>
</organism>
<dbReference type="AlphaFoldDB" id="A0A644TMC1"/>
<gene>
    <name evidence="9" type="ORF">SDC9_13831</name>
</gene>
<evidence type="ECO:0000313" key="9">
    <source>
        <dbReference type="EMBL" id="MPL68118.1"/>
    </source>
</evidence>
<name>A0A644TMC1_9ZZZZ</name>
<dbReference type="CDD" id="cd16381">
    <property type="entry name" value="YitT_C_like_1"/>
    <property type="match status" value="1"/>
</dbReference>
<dbReference type="InterPro" id="IPR019264">
    <property type="entry name" value="DUF2179"/>
</dbReference>
<accession>A0A644TMC1</accession>
<dbReference type="InterPro" id="IPR022930">
    <property type="entry name" value="UPF0316"/>
</dbReference>
<evidence type="ECO:0000256" key="5">
    <source>
        <dbReference type="ARBA" id="ARBA00023136"/>
    </source>
</evidence>
<keyword evidence="5 6" id="KW-0472">Membrane</keyword>
<dbReference type="GO" id="GO:0005886">
    <property type="term" value="C:plasma membrane"/>
    <property type="evidence" value="ECO:0007669"/>
    <property type="project" value="UniProtKB-SubCell"/>
</dbReference>
<evidence type="ECO:0000256" key="4">
    <source>
        <dbReference type="ARBA" id="ARBA00022989"/>
    </source>
</evidence>
<evidence type="ECO:0000256" key="2">
    <source>
        <dbReference type="ARBA" id="ARBA00022475"/>
    </source>
</evidence>
<feature type="domain" description="DUF5698" evidence="8">
    <location>
        <begin position="23"/>
        <end position="79"/>
    </location>
</feature>
<evidence type="ECO:0000259" key="7">
    <source>
        <dbReference type="Pfam" id="PF10035"/>
    </source>
</evidence>
<dbReference type="InterPro" id="IPR044035">
    <property type="entry name" value="DUF5698"/>
</dbReference>
<protein>
    <submittedName>
        <fullName evidence="9">Uncharacterized protein</fullName>
    </submittedName>
</protein>
<comment type="caution">
    <text evidence="9">The sequence shown here is derived from an EMBL/GenBank/DDBJ whole genome shotgun (WGS) entry which is preliminary data.</text>
</comment>
<reference evidence="9" key="1">
    <citation type="submission" date="2019-08" db="EMBL/GenBank/DDBJ databases">
        <authorList>
            <person name="Kucharzyk K."/>
            <person name="Murdoch R.W."/>
            <person name="Higgins S."/>
            <person name="Loffler F."/>
        </authorList>
    </citation>
    <scope>NUCLEOTIDE SEQUENCE</scope>
</reference>
<feature type="transmembrane region" description="Helical" evidence="6">
    <location>
        <begin position="62"/>
        <end position="82"/>
    </location>
</feature>
<evidence type="ECO:0000256" key="3">
    <source>
        <dbReference type="ARBA" id="ARBA00022692"/>
    </source>
</evidence>
<evidence type="ECO:0000256" key="1">
    <source>
        <dbReference type="ARBA" id="ARBA00004651"/>
    </source>
</evidence>
<feature type="domain" description="DUF2179" evidence="7">
    <location>
        <begin position="113"/>
        <end position="165"/>
    </location>
</feature>
<dbReference type="PANTHER" id="PTHR40060:SF1">
    <property type="entry name" value="UPF0316 PROTEIN YEBE"/>
    <property type="match status" value="1"/>
</dbReference>
<sequence length="174" mass="19926">METGYIGYLIVFFARVADVSLTTVRTLMVMRGKKFAAATIGFFEVLIYILALKYIFNTLDDVTSLIFYALGFSTGNIVGLWLEEKMAIGHLTMRVITRRGAADFAEYLRQEGFGVTLFPCQGREGCYDLLEIAFERKRLKKLEAIVREWDRDAFVTVSDTRNIRGGHFYKMKSK</sequence>
<proteinExistence type="inferred from homology"/>
<dbReference type="PANTHER" id="PTHR40060">
    <property type="entry name" value="UPF0316 PROTEIN YEBE"/>
    <property type="match status" value="1"/>
</dbReference>
<feature type="transmembrane region" description="Helical" evidence="6">
    <location>
        <begin position="35"/>
        <end position="56"/>
    </location>
</feature>
<keyword evidence="2" id="KW-1003">Cell membrane</keyword>
<keyword evidence="4 6" id="KW-1133">Transmembrane helix</keyword>
<dbReference type="Pfam" id="PF18955">
    <property type="entry name" value="DUF5698"/>
    <property type="match status" value="1"/>
</dbReference>
<comment type="subcellular location">
    <subcellularLocation>
        <location evidence="1">Cell membrane</location>
        <topology evidence="1">Multi-pass membrane protein</topology>
    </subcellularLocation>
</comment>
<dbReference type="EMBL" id="VSSQ01000040">
    <property type="protein sequence ID" value="MPL68118.1"/>
    <property type="molecule type" value="Genomic_DNA"/>
</dbReference>
<dbReference type="HAMAP" id="MF_01515">
    <property type="entry name" value="UPF0316"/>
    <property type="match status" value="1"/>
</dbReference>